<feature type="transmembrane region" description="Helical" evidence="9">
    <location>
        <begin position="280"/>
        <end position="303"/>
    </location>
</feature>
<feature type="transmembrane region" description="Helical" evidence="9">
    <location>
        <begin position="219"/>
        <end position="239"/>
    </location>
</feature>
<sequence>MSPRPVTYISRGRTMRPIWNLLYLLISVGVTLGSDILERKVNKLVAMSAQNPVIHLNMDMFEELVASKPRNYSILLLLTALSPQRDCTSCREAHNELKMLVSPWRYSSSWTKSIFFAVADFDTSSEIFSILKQESVPAFAHISPSASVYKLQPSDYMDIRRTGFSANAISDWVHSQTKIRIRFIRPPSYSAVILLSLFMFIGAVALWSQKINFDGLYSSSLWCMLALTVIFGAISGQVYNQIRGPPLLHATPKGEIVSLLSDSYVCSQKAFIYPGSDYQFVAETGIVMVLYMLCTAGIVLIHKVTETADAGKKKVFLFAGVAIFCVAFSLLLSVFRKKYHGYPYSFFFR</sequence>
<evidence type="ECO:0000256" key="3">
    <source>
        <dbReference type="ARBA" id="ARBA00009561"/>
    </source>
</evidence>
<feature type="transmembrane region" description="Helical" evidence="9">
    <location>
        <begin position="188"/>
        <end position="207"/>
    </location>
</feature>
<evidence type="ECO:0000256" key="9">
    <source>
        <dbReference type="SAM" id="Phobius"/>
    </source>
</evidence>
<dbReference type="STRING" id="46835.A0A504Y6A7"/>
<dbReference type="EMBL" id="SUNJ01014459">
    <property type="protein sequence ID" value="TPP56463.1"/>
    <property type="molecule type" value="Genomic_DNA"/>
</dbReference>
<keyword evidence="7 9" id="KW-1133">Transmembrane helix</keyword>
<proteinExistence type="inferred from homology"/>
<keyword evidence="8 9" id="KW-0472">Membrane</keyword>
<evidence type="ECO:0000256" key="5">
    <source>
        <dbReference type="ARBA" id="ARBA00022729"/>
    </source>
</evidence>
<evidence type="ECO:0000256" key="7">
    <source>
        <dbReference type="ARBA" id="ARBA00022989"/>
    </source>
</evidence>
<evidence type="ECO:0000256" key="8">
    <source>
        <dbReference type="ARBA" id="ARBA00023136"/>
    </source>
</evidence>
<reference evidence="10 11" key="1">
    <citation type="submission" date="2019-04" db="EMBL/GenBank/DDBJ databases">
        <title>Annotation for the trematode Fasciola gigantica.</title>
        <authorList>
            <person name="Choi Y.-J."/>
        </authorList>
    </citation>
    <scope>NUCLEOTIDE SEQUENCE [LARGE SCALE GENOMIC DNA]</scope>
    <source>
        <strain evidence="10">Uganda_cow_1</strain>
    </source>
</reference>
<protein>
    <submittedName>
        <fullName evidence="10">Tumor suppressor candidate 3 (Protein N33)</fullName>
    </submittedName>
</protein>
<dbReference type="GO" id="GO:0008250">
    <property type="term" value="C:oligosaccharyltransferase complex"/>
    <property type="evidence" value="ECO:0007669"/>
    <property type="project" value="TreeGrafter"/>
</dbReference>
<organism evidence="10 11">
    <name type="scientific">Fasciola gigantica</name>
    <name type="common">Giant liver fluke</name>
    <dbReference type="NCBI Taxonomy" id="46835"/>
    <lineage>
        <taxon>Eukaryota</taxon>
        <taxon>Metazoa</taxon>
        <taxon>Spiralia</taxon>
        <taxon>Lophotrochozoa</taxon>
        <taxon>Platyhelminthes</taxon>
        <taxon>Trematoda</taxon>
        <taxon>Digenea</taxon>
        <taxon>Plagiorchiida</taxon>
        <taxon>Echinostomata</taxon>
        <taxon>Echinostomatoidea</taxon>
        <taxon>Fasciolidae</taxon>
        <taxon>Fasciola</taxon>
    </lineage>
</organism>
<name>A0A504Y6A7_FASGI</name>
<comment type="caution">
    <text evidence="10">The sequence shown here is derived from an EMBL/GenBank/DDBJ whole genome shotgun (WGS) entry which is preliminary data.</text>
</comment>
<dbReference type="PANTHER" id="PTHR12692:SF0">
    <property type="entry name" value="GH11935P"/>
    <property type="match status" value="1"/>
</dbReference>
<dbReference type="PANTHER" id="PTHR12692">
    <property type="entry name" value="DOLICHYL-DIPHOSPHOOLIGOSACCHARIDE--PROTEIN GLYCOSYLTRANSFERASE-RELATED"/>
    <property type="match status" value="1"/>
</dbReference>
<dbReference type="OrthoDB" id="67566at2759"/>
<dbReference type="InterPro" id="IPR021149">
    <property type="entry name" value="OligosaccharylTrfase_OST3/OST6"/>
</dbReference>
<dbReference type="AlphaFoldDB" id="A0A504Y6A7"/>
<evidence type="ECO:0000313" key="11">
    <source>
        <dbReference type="Proteomes" id="UP000316759"/>
    </source>
</evidence>
<comment type="similarity">
    <text evidence="3">Belongs to the OST3/OST6 family.</text>
</comment>
<keyword evidence="6" id="KW-0256">Endoplasmic reticulum</keyword>
<dbReference type="Proteomes" id="UP000316759">
    <property type="component" value="Unassembled WGS sequence"/>
</dbReference>
<keyword evidence="5" id="KW-0732">Signal</keyword>
<evidence type="ECO:0000313" key="10">
    <source>
        <dbReference type="EMBL" id="TPP56463.1"/>
    </source>
</evidence>
<evidence type="ECO:0000256" key="4">
    <source>
        <dbReference type="ARBA" id="ARBA00022692"/>
    </source>
</evidence>
<keyword evidence="11" id="KW-1185">Reference proteome</keyword>
<dbReference type="Pfam" id="PF04756">
    <property type="entry name" value="OST3_OST6"/>
    <property type="match status" value="1"/>
</dbReference>
<feature type="transmembrane region" description="Helical" evidence="9">
    <location>
        <begin position="20"/>
        <end position="37"/>
    </location>
</feature>
<gene>
    <name evidence="10" type="ORF">FGIG_08312</name>
</gene>
<keyword evidence="4 9" id="KW-0812">Transmembrane</keyword>
<feature type="transmembrane region" description="Helical" evidence="9">
    <location>
        <begin position="315"/>
        <end position="335"/>
    </location>
</feature>
<evidence type="ECO:0000256" key="6">
    <source>
        <dbReference type="ARBA" id="ARBA00022824"/>
    </source>
</evidence>
<comment type="function">
    <text evidence="1">Subunit of the oligosaccharyl transferase (OST) complex that catalyzes the initial transfer of a defined glycan (Glc(3)Man(9)GlcNAc(2) in eukaryotes) from the lipid carrier dolichol-pyrophosphate to an asparagine residue within an Asn-X-Ser/Thr consensus motif in nascent polypeptide chains, the first step in protein N-glycosylation. N-glycosylation occurs cotranslationally and the complex associates with the Sec61 complex at the channel-forming translocon complex that mediates protein translocation across the endoplasmic reticulum (ER). All subunits are required for a maximal enzyme activity.</text>
</comment>
<dbReference type="GO" id="GO:0018279">
    <property type="term" value="P:protein N-linked glycosylation via asparagine"/>
    <property type="evidence" value="ECO:0007669"/>
    <property type="project" value="TreeGrafter"/>
</dbReference>
<evidence type="ECO:0000256" key="2">
    <source>
        <dbReference type="ARBA" id="ARBA00004477"/>
    </source>
</evidence>
<dbReference type="Gene3D" id="3.40.30.10">
    <property type="entry name" value="Glutaredoxin"/>
    <property type="match status" value="1"/>
</dbReference>
<accession>A0A504Y6A7</accession>
<comment type="subcellular location">
    <subcellularLocation>
        <location evidence="2">Endoplasmic reticulum membrane</location>
        <topology evidence="2">Multi-pass membrane protein</topology>
    </subcellularLocation>
</comment>
<evidence type="ECO:0000256" key="1">
    <source>
        <dbReference type="ARBA" id="ARBA00002791"/>
    </source>
</evidence>